<evidence type="ECO:0000313" key="2">
    <source>
        <dbReference type="Proteomes" id="UP001150925"/>
    </source>
</evidence>
<dbReference type="EMBL" id="JANBPY010002451">
    <property type="protein sequence ID" value="KAJ1954941.1"/>
    <property type="molecule type" value="Genomic_DNA"/>
</dbReference>
<protein>
    <submittedName>
        <fullName evidence="1">Uncharacterized protein</fullName>
    </submittedName>
</protein>
<sequence>MVSDHDEPTDTAILALWERARDEEIDQVIFNYYKCYFQQVKPLESGRIQWRKYHPSEDYKWSRLPLTLVYQNKLQQAETVWKRILERHAYNPVLFIKGRRYDHTKKVMALEMTIAAIYADSVTILEQAIHRYTINARKKVKLSHFLLAVVLEKKNVAAYFNTLFQCDRIPEWGRDDCKHLKTWYNDYSGLVTKYDIKTAEPIEPEKKYIVEGSWEWNPREELAKRPCWEIGPICSLKPNDPIDIEKLKWTRIRTSPFPQVGYKR</sequence>
<name>A0A9W8E4I5_9FUNG</name>
<reference evidence="1" key="1">
    <citation type="submission" date="2022-07" db="EMBL/GenBank/DDBJ databases">
        <title>Phylogenomic reconstructions and comparative analyses of Kickxellomycotina fungi.</title>
        <authorList>
            <person name="Reynolds N.K."/>
            <person name="Stajich J.E."/>
            <person name="Barry K."/>
            <person name="Grigoriev I.V."/>
            <person name="Crous P."/>
            <person name="Smith M.E."/>
        </authorList>
    </citation>
    <scope>NUCLEOTIDE SEQUENCE</scope>
    <source>
        <strain evidence="1">RSA 1196</strain>
    </source>
</reference>
<dbReference type="OrthoDB" id="10431251at2759"/>
<feature type="non-terminal residue" evidence="1">
    <location>
        <position position="264"/>
    </location>
</feature>
<evidence type="ECO:0000313" key="1">
    <source>
        <dbReference type="EMBL" id="KAJ1954941.1"/>
    </source>
</evidence>
<dbReference type="AlphaFoldDB" id="A0A9W8E4I5"/>
<gene>
    <name evidence="1" type="ORF">IWQ62_005641</name>
</gene>
<proteinExistence type="predicted"/>
<accession>A0A9W8E4I5</accession>
<organism evidence="1 2">
    <name type="scientific">Dispira parvispora</name>
    <dbReference type="NCBI Taxonomy" id="1520584"/>
    <lineage>
        <taxon>Eukaryota</taxon>
        <taxon>Fungi</taxon>
        <taxon>Fungi incertae sedis</taxon>
        <taxon>Zoopagomycota</taxon>
        <taxon>Kickxellomycotina</taxon>
        <taxon>Dimargaritomycetes</taxon>
        <taxon>Dimargaritales</taxon>
        <taxon>Dimargaritaceae</taxon>
        <taxon>Dispira</taxon>
    </lineage>
</organism>
<comment type="caution">
    <text evidence="1">The sequence shown here is derived from an EMBL/GenBank/DDBJ whole genome shotgun (WGS) entry which is preliminary data.</text>
</comment>
<dbReference type="Proteomes" id="UP001150925">
    <property type="component" value="Unassembled WGS sequence"/>
</dbReference>
<keyword evidence="2" id="KW-1185">Reference proteome</keyword>